<dbReference type="InterPro" id="IPR009920">
    <property type="entry name" value="HEPPP_synth_su1"/>
</dbReference>
<protein>
    <submittedName>
        <fullName evidence="1">Heptaprenyl diphosphate synthase</fullName>
    </submittedName>
</protein>
<sequence length="270" mass="31897">MTSVMIHNKELTEIIDAFYQKVKHPYLNKYIKDPYVDEDQVAILYLMLKNKFDPEYTKQYIIITLLVQAALDTHERISSSRVSDDTMKKKRQLTVLAGDYYSSLYYYFLAKLNDVSLMRVLAKSIQEINESKMNVYKYNETQQKASFADFRLIDSSLVQNIATLLHMPEWKKAADEFFFFKRLLKERFMWKHTGVKGSLIDLMLREHGAETKPYNDNNLLQGFDRLIDASKDKLLAFSREWTSIGAFFNKRVHELLIENRYDQQCVMEEG</sequence>
<name>A0A1H3ND94_9BACI</name>
<proteinExistence type="predicted"/>
<evidence type="ECO:0000313" key="2">
    <source>
        <dbReference type="Proteomes" id="UP000198935"/>
    </source>
</evidence>
<dbReference type="STRING" id="1503961.SAMN05421736_10434"/>
<dbReference type="AlphaFoldDB" id="A0A1H3ND94"/>
<dbReference type="GO" id="GO:0009234">
    <property type="term" value="P:menaquinone biosynthetic process"/>
    <property type="evidence" value="ECO:0007669"/>
    <property type="project" value="InterPro"/>
</dbReference>
<dbReference type="Proteomes" id="UP000198935">
    <property type="component" value="Unassembled WGS sequence"/>
</dbReference>
<organism evidence="1 2">
    <name type="scientific">Evansella caseinilytica</name>
    <dbReference type="NCBI Taxonomy" id="1503961"/>
    <lineage>
        <taxon>Bacteria</taxon>
        <taxon>Bacillati</taxon>
        <taxon>Bacillota</taxon>
        <taxon>Bacilli</taxon>
        <taxon>Bacillales</taxon>
        <taxon>Bacillaceae</taxon>
        <taxon>Evansella</taxon>
    </lineage>
</organism>
<evidence type="ECO:0000313" key="1">
    <source>
        <dbReference type="EMBL" id="SDY86838.1"/>
    </source>
</evidence>
<dbReference type="Gene3D" id="1.20.120.1450">
    <property type="match status" value="1"/>
</dbReference>
<dbReference type="EMBL" id="FNPI01000004">
    <property type="protein sequence ID" value="SDY86838.1"/>
    <property type="molecule type" value="Genomic_DNA"/>
</dbReference>
<keyword evidence="2" id="KW-1185">Reference proteome</keyword>
<dbReference type="OrthoDB" id="2417886at2"/>
<dbReference type="Pfam" id="PF07307">
    <property type="entry name" value="HEPPP_synt_1"/>
    <property type="match status" value="1"/>
</dbReference>
<accession>A0A1H3ND94</accession>
<reference evidence="2" key="1">
    <citation type="submission" date="2016-10" db="EMBL/GenBank/DDBJ databases">
        <authorList>
            <person name="Varghese N."/>
            <person name="Submissions S."/>
        </authorList>
    </citation>
    <scope>NUCLEOTIDE SEQUENCE [LARGE SCALE GENOMIC DNA]</scope>
    <source>
        <strain evidence="2">SP</strain>
    </source>
</reference>
<gene>
    <name evidence="1" type="ORF">SAMN05421736_10434</name>
</gene>